<dbReference type="PANTHER" id="PTHR41695:SF1">
    <property type="entry name" value="1,4-ALPHA-GLUCAN BRANCHING ENZYME TK1436"/>
    <property type="match status" value="1"/>
</dbReference>
<dbReference type="InterPro" id="IPR004300">
    <property type="entry name" value="Glyco_hydro_57_N"/>
</dbReference>
<comment type="caution">
    <text evidence="6">The sequence shown here is derived from an EMBL/GenBank/DDBJ whole genome shotgun (WGS) entry which is preliminary data.</text>
</comment>
<feature type="domain" description="1,4-alpha-glucan branching enzyme C-terminal" evidence="5">
    <location>
        <begin position="346"/>
        <end position="399"/>
    </location>
</feature>
<organism evidence="6 7">
    <name type="scientific">Solirubrobacter deserti</name>
    <dbReference type="NCBI Taxonomy" id="2282478"/>
    <lineage>
        <taxon>Bacteria</taxon>
        <taxon>Bacillati</taxon>
        <taxon>Actinomycetota</taxon>
        <taxon>Thermoleophilia</taxon>
        <taxon>Solirubrobacterales</taxon>
        <taxon>Solirubrobacteraceae</taxon>
        <taxon>Solirubrobacter</taxon>
    </lineage>
</organism>
<dbReference type="SUPFAM" id="SSF88713">
    <property type="entry name" value="Glycoside hydrolase/deacetylase"/>
    <property type="match status" value="1"/>
</dbReference>
<reference evidence="6" key="1">
    <citation type="submission" date="2022-10" db="EMBL/GenBank/DDBJ databases">
        <title>The WGS of Solirubrobacter sp. CPCC 204708.</title>
        <authorList>
            <person name="Jiang Z."/>
        </authorList>
    </citation>
    <scope>NUCLEOTIDE SEQUENCE</scope>
    <source>
        <strain evidence="6">CPCC 204708</strain>
    </source>
</reference>
<dbReference type="InterPro" id="IPR040042">
    <property type="entry name" value="Branching_enz_MT3115-like"/>
</dbReference>
<dbReference type="SUPFAM" id="SSF88688">
    <property type="entry name" value="Families 57/38 glycoside transferase middle domain"/>
    <property type="match status" value="1"/>
</dbReference>
<comment type="similarity">
    <text evidence="1 3">Belongs to the glycosyl hydrolase 57 family.</text>
</comment>
<dbReference type="InterPro" id="IPR037090">
    <property type="entry name" value="57_glycoside_trans_central"/>
</dbReference>
<dbReference type="RefSeq" id="WP_202956809.1">
    <property type="nucleotide sequence ID" value="NZ_JAPCID010000036.1"/>
</dbReference>
<keyword evidence="7" id="KW-1185">Reference proteome</keyword>
<dbReference type="Pfam" id="PF09210">
    <property type="entry name" value="BE_C"/>
    <property type="match status" value="1"/>
</dbReference>
<evidence type="ECO:0000256" key="2">
    <source>
        <dbReference type="ARBA" id="ARBA00023277"/>
    </source>
</evidence>
<keyword evidence="2 3" id="KW-0119">Carbohydrate metabolism</keyword>
<evidence type="ECO:0000259" key="4">
    <source>
        <dbReference type="Pfam" id="PF03065"/>
    </source>
</evidence>
<dbReference type="InterPro" id="IPR028995">
    <property type="entry name" value="Glyco_hydro_57/38_cen_sf"/>
</dbReference>
<feature type="domain" description="Glycoside hydrolase family 57 N-terminal" evidence="4">
    <location>
        <begin position="6"/>
        <end position="189"/>
    </location>
</feature>
<dbReference type="EMBL" id="JAPCID010000036">
    <property type="protein sequence ID" value="MDA0140211.1"/>
    <property type="molecule type" value="Genomic_DNA"/>
</dbReference>
<dbReference type="PANTHER" id="PTHR41695">
    <property type="entry name" value="1,4-ALPHA-GLUCAN BRANCHING ENZYME RV3031-RELATED"/>
    <property type="match status" value="1"/>
</dbReference>
<evidence type="ECO:0000256" key="3">
    <source>
        <dbReference type="RuleBase" id="RU361196"/>
    </source>
</evidence>
<dbReference type="InterPro" id="IPR015293">
    <property type="entry name" value="BE_C"/>
</dbReference>
<gene>
    <name evidence="6" type="ORF">OJ962_22120</name>
</gene>
<proteinExistence type="inferred from homology"/>
<evidence type="ECO:0000256" key="1">
    <source>
        <dbReference type="ARBA" id="ARBA00006821"/>
    </source>
</evidence>
<dbReference type="InterPro" id="IPR011330">
    <property type="entry name" value="Glyco_hydro/deAcase_b/a-brl"/>
</dbReference>
<accession>A0ABT4RPI0</accession>
<evidence type="ECO:0000259" key="5">
    <source>
        <dbReference type="Pfam" id="PF09210"/>
    </source>
</evidence>
<name>A0ABT4RPI0_9ACTN</name>
<dbReference type="Gene3D" id="3.20.110.10">
    <property type="entry name" value="Glycoside hydrolase 38, N terminal domain"/>
    <property type="match status" value="1"/>
</dbReference>
<protein>
    <submittedName>
        <fullName evidence="6">DUF1957 domain-containing protein</fullName>
    </submittedName>
</protein>
<sequence>MKRLSVVLHTHMPYVEGFGTWPFGEEWLWEAIATSYLPLLEVLDRHPGKVTLSVTPVLADQLEAPGALDRCLAFLREIRPASHALDLPDHPQLEYSAAQYEQAADALERRGDLIEAFRPHVAWTSAATHAVLPLLATDAGVRLQLETGIASHRRRFGAWHGGFWLPECAHAPWLDDLLEEAGVHVTCVDWSNVGIGEPHRTEAGVTLVPLDRPGVDLVWDHTGYPSHGDYRDTNRLTPHAHQAWAVDGEPYDPERGHARARAHAEVFVSEVTEGAVLAFDTELFGHHWHEGVTFLERVLELADVVPVEARDAAPAPEAVRPTSWGTGRDLRTWSAPGAEGIAWAQRSAELRALGADAGPRALRELLALQSSDWAFQIANGSAGDYPRQRAQGHREAFEMALRGDGTDALRHLAPDLAEWAFVQP</sequence>
<dbReference type="InterPro" id="IPR027291">
    <property type="entry name" value="Glyco_hydro_38_N_sf"/>
</dbReference>
<dbReference type="Proteomes" id="UP001147700">
    <property type="component" value="Unassembled WGS sequence"/>
</dbReference>
<evidence type="ECO:0000313" key="6">
    <source>
        <dbReference type="EMBL" id="MDA0140211.1"/>
    </source>
</evidence>
<evidence type="ECO:0000313" key="7">
    <source>
        <dbReference type="Proteomes" id="UP001147700"/>
    </source>
</evidence>
<dbReference type="Pfam" id="PF03065">
    <property type="entry name" value="Glyco_hydro_57"/>
    <property type="match status" value="1"/>
</dbReference>
<dbReference type="Gene3D" id="1.20.1430.10">
    <property type="entry name" value="Families 57/38 glycoside transferase, middle domain"/>
    <property type="match status" value="1"/>
</dbReference>